<proteinExistence type="predicted"/>
<protein>
    <submittedName>
        <fullName evidence="3">Fibronectin type-III domain-containing protein</fullName>
    </submittedName>
</protein>
<dbReference type="EMBL" id="UZAK01043184">
    <property type="protein sequence ID" value="VDP70364.1"/>
    <property type="molecule type" value="Genomic_DNA"/>
</dbReference>
<gene>
    <name evidence="1" type="ORF">SCUD_LOCUS19821</name>
</gene>
<evidence type="ECO:0000313" key="3">
    <source>
        <dbReference type="WBParaSite" id="SCUD_0001982401-mRNA-1"/>
    </source>
</evidence>
<organism evidence="3">
    <name type="scientific">Schistosoma curassoni</name>
    <dbReference type="NCBI Taxonomy" id="6186"/>
    <lineage>
        <taxon>Eukaryota</taxon>
        <taxon>Metazoa</taxon>
        <taxon>Spiralia</taxon>
        <taxon>Lophotrochozoa</taxon>
        <taxon>Platyhelminthes</taxon>
        <taxon>Trematoda</taxon>
        <taxon>Digenea</taxon>
        <taxon>Strigeidida</taxon>
        <taxon>Schistosomatoidea</taxon>
        <taxon>Schistosomatidae</taxon>
        <taxon>Schistosoma</taxon>
    </lineage>
</organism>
<evidence type="ECO:0000313" key="2">
    <source>
        <dbReference type="Proteomes" id="UP000279833"/>
    </source>
</evidence>
<keyword evidence="2" id="KW-1185">Reference proteome</keyword>
<dbReference type="AlphaFoldDB" id="A0A183KXM5"/>
<accession>A0A183KXM5</accession>
<name>A0A183KXM5_9TREM</name>
<dbReference type="Proteomes" id="UP000279833">
    <property type="component" value="Unassembled WGS sequence"/>
</dbReference>
<dbReference type="STRING" id="6186.A0A183KXM5"/>
<reference evidence="1 2" key="2">
    <citation type="submission" date="2018-11" db="EMBL/GenBank/DDBJ databases">
        <authorList>
            <consortium name="Pathogen Informatics"/>
        </authorList>
    </citation>
    <scope>NUCLEOTIDE SEQUENCE [LARGE SCALE GENOMIC DNA]</scope>
    <source>
        <strain evidence="1">Dakar</strain>
        <strain evidence="2">Dakar, Senegal</strain>
    </source>
</reference>
<sequence length="480" mass="53728">MQSHRSRIVERTCTIDLVWDPVKVPDIRFSSSHFRKPHPRHEKAVSRTSLAEAVYAWPCESISRERANPHHSRPYQGIWGLVPLASCQPNTTYYSNIPSTIPIDVTVPAVNKYIVPPTDSIQAKNVLTDKSKSCWPTLPINVTQHNPKVLTSSTESNNLLVELINNNRNVLTDNDIEMLNYLNLDLKNLLCNISTTNTTNTTAVYTTLVDSPSLHHSSVNNNKCNSMGLFVSRDENLWNHSKSFQSNMSLMHKTQPLRHPSQSPQTTSLPPLSKIFLQHSNTVSSTPVDVMKYECLNDDSDKLLMNSSDKMIFNTKCINNANNKRNDNFIASFSLTSVNNSTGWSKEAINSLPCDTRNILARSHSVGYHQETSVTTSLSTIGPGVTMTTSCSINRTPIINVNYPLTTGNLNTNRLPIIGHSTSTSGKNKMTSVSLPLPMCTTNSTVKNLNGSQQQEVCYFLDLFFHYKMQIDYFCLSYCC</sequence>
<dbReference type="WBParaSite" id="SCUD_0001982401-mRNA-1">
    <property type="protein sequence ID" value="SCUD_0001982401-mRNA-1"/>
    <property type="gene ID" value="SCUD_0001982401"/>
</dbReference>
<reference evidence="3" key="1">
    <citation type="submission" date="2016-06" db="UniProtKB">
        <authorList>
            <consortium name="WormBaseParasite"/>
        </authorList>
    </citation>
    <scope>IDENTIFICATION</scope>
</reference>
<evidence type="ECO:0000313" key="1">
    <source>
        <dbReference type="EMBL" id="VDP70364.1"/>
    </source>
</evidence>